<organism evidence="1">
    <name type="scientific">Cyprideis torosa</name>
    <dbReference type="NCBI Taxonomy" id="163714"/>
    <lineage>
        <taxon>Eukaryota</taxon>
        <taxon>Metazoa</taxon>
        <taxon>Ecdysozoa</taxon>
        <taxon>Arthropoda</taxon>
        <taxon>Crustacea</taxon>
        <taxon>Oligostraca</taxon>
        <taxon>Ostracoda</taxon>
        <taxon>Podocopa</taxon>
        <taxon>Podocopida</taxon>
        <taxon>Cytherocopina</taxon>
        <taxon>Cytheroidea</taxon>
        <taxon>Cytherideidae</taxon>
        <taxon>Cyprideis</taxon>
    </lineage>
</organism>
<name>A0A7R8WWJ2_9CRUS</name>
<proteinExistence type="predicted"/>
<gene>
    <name evidence="1" type="ORF">CTOB1V02_LOCUS15987</name>
</gene>
<dbReference type="AlphaFoldDB" id="A0A7R8WWJ2"/>
<protein>
    <submittedName>
        <fullName evidence="1">Uncharacterized protein</fullName>
    </submittedName>
</protein>
<sequence length="213" mass="23708">MVSQLPWLCKKPEFVAALLRELVLRGVRFDVASLKTTLADHASDALVSRVQNLQLTQDLVRSLSEQSSSCDVGNATSTLLASRRALQVERERQRRPSLEELGDLVENDEHVLERVLCLLMEKQLDFECVLRRLEMISGSSFAAEFLLRHLLETILSLSIAHGHTSTPSISHCIQALIRSYLRSLVQTEQAPGPPPSHLEFDEFAGAAPTLISI</sequence>
<accession>A0A7R8WWJ2</accession>
<evidence type="ECO:0000313" key="1">
    <source>
        <dbReference type="EMBL" id="CAD7238172.1"/>
    </source>
</evidence>
<dbReference type="EMBL" id="OB697370">
    <property type="protein sequence ID" value="CAD7238172.1"/>
    <property type="molecule type" value="Genomic_DNA"/>
</dbReference>
<reference evidence="1" key="1">
    <citation type="submission" date="2020-11" db="EMBL/GenBank/DDBJ databases">
        <authorList>
            <person name="Tran Van P."/>
        </authorList>
    </citation>
    <scope>NUCLEOTIDE SEQUENCE</scope>
</reference>